<evidence type="ECO:0000313" key="2">
    <source>
        <dbReference type="EMBL" id="ASV99808.1"/>
    </source>
</evidence>
<proteinExistence type="predicted"/>
<dbReference type="Pfam" id="PF13036">
    <property type="entry name" value="LpoB"/>
    <property type="match status" value="1"/>
</dbReference>
<protein>
    <submittedName>
        <fullName evidence="2">Penicillin-binding protein activator LpoB</fullName>
    </submittedName>
</protein>
<dbReference type="OrthoDB" id="9791579at2"/>
<dbReference type="InterPro" id="IPR014094">
    <property type="entry name" value="LpoB"/>
</dbReference>
<feature type="chain" id="PRO_5012512743" evidence="1">
    <location>
        <begin position="22"/>
        <end position="183"/>
    </location>
</feature>
<reference evidence="2 3" key="1">
    <citation type="submission" date="2017-08" db="EMBL/GenBank/DDBJ databases">
        <title>Identification and genetic characteristics of simultaneous BTEX- and naphthalene-degrading Paraburkholderia sp. BN5 isolated from petroleum-contaminated soil.</title>
        <authorList>
            <person name="Lee Y."/>
            <person name="Jeon C.O."/>
        </authorList>
    </citation>
    <scope>NUCLEOTIDE SEQUENCE [LARGE SCALE GENOMIC DNA]</scope>
    <source>
        <strain evidence="2 3">BN5</strain>
    </source>
</reference>
<dbReference type="KEGG" id="parb:CJU94_17675"/>
<dbReference type="Gene3D" id="3.40.50.10610">
    <property type="entry name" value="ABC-type transport auxiliary lipoprotein component"/>
    <property type="match status" value="1"/>
</dbReference>
<dbReference type="AlphaFoldDB" id="A0A248VLE2"/>
<dbReference type="PROSITE" id="PS51257">
    <property type="entry name" value="PROKAR_LIPOPROTEIN"/>
    <property type="match status" value="1"/>
</dbReference>
<evidence type="ECO:0000313" key="3">
    <source>
        <dbReference type="Proteomes" id="UP000215158"/>
    </source>
</evidence>
<accession>A0A248VLE2</accession>
<keyword evidence="3" id="KW-1185">Reference proteome</keyword>
<name>A0A248VLE2_9BURK</name>
<dbReference type="Proteomes" id="UP000215158">
    <property type="component" value="Chromosome 1"/>
</dbReference>
<feature type="signal peptide" evidence="1">
    <location>
        <begin position="1"/>
        <end position="21"/>
    </location>
</feature>
<organism evidence="2 3">
    <name type="scientific">Paraburkholderia aromaticivorans</name>
    <dbReference type="NCBI Taxonomy" id="2026199"/>
    <lineage>
        <taxon>Bacteria</taxon>
        <taxon>Pseudomonadati</taxon>
        <taxon>Pseudomonadota</taxon>
        <taxon>Betaproteobacteria</taxon>
        <taxon>Burkholderiales</taxon>
        <taxon>Burkholderiaceae</taxon>
        <taxon>Paraburkholderia</taxon>
    </lineage>
</organism>
<dbReference type="EMBL" id="CP022989">
    <property type="protein sequence ID" value="ASV99808.1"/>
    <property type="molecule type" value="Genomic_DNA"/>
</dbReference>
<gene>
    <name evidence="2" type="ORF">CJU94_17675</name>
</gene>
<sequence length="183" mass="19182">MYGIKRLARTSAWCVAATALALLVSACGTVRQTSGPALARGDKVAVVAIANYTETPDAGHSAESIAANTLRAGGIADVRIAPADANRNSLFDTTQRADSDKSLEWARSQNARYVLSGAVEEWRYKTGVDGEPVVGVTFELIDVSNGAVVWSATGTRTGWSRSGLSSVATSLIAKVLSPLQARQ</sequence>
<evidence type="ECO:0000256" key="1">
    <source>
        <dbReference type="SAM" id="SignalP"/>
    </source>
</evidence>
<dbReference type="RefSeq" id="WP_095419794.1">
    <property type="nucleotide sequence ID" value="NZ_CP022989.1"/>
</dbReference>
<keyword evidence="1" id="KW-0732">Signal</keyword>